<keyword evidence="2" id="KW-0732">Signal</keyword>
<proteinExistence type="predicted"/>
<keyword evidence="1" id="KW-0812">Transmembrane</keyword>
<dbReference type="HOGENOM" id="CLU_1370080_0_0_11"/>
<feature type="transmembrane region" description="Helical" evidence="1">
    <location>
        <begin position="140"/>
        <end position="159"/>
    </location>
</feature>
<evidence type="ECO:0000313" key="4">
    <source>
        <dbReference type="Proteomes" id="UP000001318"/>
    </source>
</evidence>
<feature type="transmembrane region" description="Helical" evidence="1">
    <location>
        <begin position="165"/>
        <end position="187"/>
    </location>
</feature>
<keyword evidence="1" id="KW-0472">Membrane</keyword>
<protein>
    <submittedName>
        <fullName evidence="3">Integral membrane protein</fullName>
    </submittedName>
</protein>
<dbReference type="STRING" id="31964.CMS1864"/>
<gene>
    <name evidence="3" type="ordered locus">CMS1864</name>
</gene>
<dbReference type="KEGG" id="cms:CMS1864"/>
<evidence type="ECO:0000256" key="1">
    <source>
        <dbReference type="SAM" id="Phobius"/>
    </source>
</evidence>
<evidence type="ECO:0000313" key="3">
    <source>
        <dbReference type="EMBL" id="CAQ01967.1"/>
    </source>
</evidence>
<name>B0RE07_CLASE</name>
<feature type="signal peptide" evidence="2">
    <location>
        <begin position="1"/>
        <end position="19"/>
    </location>
</feature>
<reference evidence="3 4" key="1">
    <citation type="journal article" date="2008" name="J. Bacteriol.">
        <title>Genome of the actinomycete plant pathogen Clavibacter michiganensis subsp. sepedonicus suggests recent niche adaptation.</title>
        <authorList>
            <person name="Bentley S.D."/>
            <person name="Corton C."/>
            <person name="Brown S.E."/>
            <person name="Barron A."/>
            <person name="Clark L."/>
            <person name="Doggett J."/>
            <person name="Harris B."/>
            <person name="Ormond D."/>
            <person name="Quail M.A."/>
            <person name="May G."/>
            <person name="Francis D."/>
            <person name="Knudson D."/>
            <person name="Parkhill J."/>
            <person name="Ishimaru C.A."/>
        </authorList>
    </citation>
    <scope>NUCLEOTIDE SEQUENCE [LARGE SCALE GENOMIC DNA]</scope>
    <source>
        <strain evidence="4">ATCC 33113 / DSM 20744 / JCM 9667 / LMG 2889 / ICMP 2535 / C-1</strain>
    </source>
</reference>
<keyword evidence="4" id="KW-1185">Reference proteome</keyword>
<accession>B0RE07</accession>
<organism evidence="3 4">
    <name type="scientific">Clavibacter sepedonicus</name>
    <name type="common">Clavibacter michiganensis subsp. sepedonicus</name>
    <dbReference type="NCBI Taxonomy" id="31964"/>
    <lineage>
        <taxon>Bacteria</taxon>
        <taxon>Bacillati</taxon>
        <taxon>Actinomycetota</taxon>
        <taxon>Actinomycetes</taxon>
        <taxon>Micrococcales</taxon>
        <taxon>Microbacteriaceae</taxon>
        <taxon>Clavibacter</taxon>
    </lineage>
</organism>
<dbReference type="EMBL" id="AM849034">
    <property type="protein sequence ID" value="CAQ01967.1"/>
    <property type="molecule type" value="Genomic_DNA"/>
</dbReference>
<keyword evidence="1" id="KW-1133">Transmembrane helix</keyword>
<dbReference type="AlphaFoldDB" id="B0RE07"/>
<sequence>MAASLAVVAGTFVASPAMADSHPGPERRYGSPLTTAAIAAGDASIAKIRDLGDALTTIHGSVHFDAALALERGAAPVTVREVAVGIVAGGGAVSGITVDDSKVLDVTRIVLDSRCAGVTNYSTQWFGRQLKLNSCDTSRLIAALAVGAGIATLAAIVTAETGVGAIAGGVIAALLSIGAGAIAFCAADGNGVIVDQSWTGAPWCAGQ</sequence>
<dbReference type="Proteomes" id="UP000001318">
    <property type="component" value="Chromosome"/>
</dbReference>
<evidence type="ECO:0000256" key="2">
    <source>
        <dbReference type="SAM" id="SignalP"/>
    </source>
</evidence>
<feature type="chain" id="PRO_5002754577" evidence="2">
    <location>
        <begin position="20"/>
        <end position="207"/>
    </location>
</feature>